<evidence type="ECO:0000256" key="5">
    <source>
        <dbReference type="ARBA" id="ARBA00023136"/>
    </source>
</evidence>
<keyword evidence="3" id="KW-0732">Signal</keyword>
<comment type="similarity">
    <text evidence="6">Belongs to the DESIGUAL family.</text>
</comment>
<evidence type="ECO:0000256" key="7">
    <source>
        <dbReference type="SAM" id="Phobius"/>
    </source>
</evidence>
<comment type="subcellular location">
    <subcellularLocation>
        <location evidence="1">Endomembrane system</location>
        <topology evidence="1">Multi-pass membrane protein</topology>
    </subcellularLocation>
</comment>
<evidence type="ECO:0000256" key="6">
    <source>
        <dbReference type="ARBA" id="ARBA00029467"/>
    </source>
</evidence>
<dbReference type="OrthoDB" id="690755at2759"/>
<dbReference type="Proteomes" id="UP000324897">
    <property type="component" value="Chromosome 7"/>
</dbReference>
<keyword evidence="2 7" id="KW-0812">Transmembrane</keyword>
<feature type="transmembrane region" description="Helical" evidence="7">
    <location>
        <begin position="78"/>
        <end position="99"/>
    </location>
</feature>
<feature type="transmembrane region" description="Helical" evidence="7">
    <location>
        <begin position="105"/>
        <end position="130"/>
    </location>
</feature>
<dbReference type="InterPro" id="IPR052222">
    <property type="entry name" value="DESIGUAL"/>
</dbReference>
<dbReference type="GO" id="GO:0012505">
    <property type="term" value="C:endomembrane system"/>
    <property type="evidence" value="ECO:0007669"/>
    <property type="project" value="UniProtKB-SubCell"/>
</dbReference>
<keyword evidence="4 7" id="KW-1133">Transmembrane helix</keyword>
<comment type="caution">
    <text evidence="8">The sequence shown here is derived from an EMBL/GenBank/DDBJ whole genome shotgun (WGS) entry which is preliminary data.</text>
</comment>
<evidence type="ECO:0000256" key="3">
    <source>
        <dbReference type="ARBA" id="ARBA00022729"/>
    </source>
</evidence>
<dbReference type="PANTHER" id="PTHR31769">
    <property type="entry name" value="OS07G0462200 PROTEIN-RELATED"/>
    <property type="match status" value="1"/>
</dbReference>
<protein>
    <submittedName>
        <fullName evidence="8">Uncharacterized protein</fullName>
    </submittedName>
</protein>
<organism evidence="8 9">
    <name type="scientific">Eragrostis curvula</name>
    <name type="common">weeping love grass</name>
    <dbReference type="NCBI Taxonomy" id="38414"/>
    <lineage>
        <taxon>Eukaryota</taxon>
        <taxon>Viridiplantae</taxon>
        <taxon>Streptophyta</taxon>
        <taxon>Embryophyta</taxon>
        <taxon>Tracheophyta</taxon>
        <taxon>Spermatophyta</taxon>
        <taxon>Magnoliopsida</taxon>
        <taxon>Liliopsida</taxon>
        <taxon>Poales</taxon>
        <taxon>Poaceae</taxon>
        <taxon>PACMAD clade</taxon>
        <taxon>Chloridoideae</taxon>
        <taxon>Eragrostideae</taxon>
        <taxon>Eragrostidinae</taxon>
        <taxon>Eragrostis</taxon>
    </lineage>
</organism>
<dbReference type="Gramene" id="TVU19552">
    <property type="protein sequence ID" value="TVU19552"/>
    <property type="gene ID" value="EJB05_35704"/>
</dbReference>
<dbReference type="Pfam" id="PF06749">
    <property type="entry name" value="DUF1218"/>
    <property type="match status" value="1"/>
</dbReference>
<evidence type="ECO:0000256" key="1">
    <source>
        <dbReference type="ARBA" id="ARBA00004127"/>
    </source>
</evidence>
<feature type="transmembrane region" description="Helical" evidence="7">
    <location>
        <begin position="43"/>
        <end position="66"/>
    </location>
</feature>
<reference evidence="8 9" key="1">
    <citation type="journal article" date="2019" name="Sci. Rep.">
        <title>A high-quality genome of Eragrostis curvula grass provides insights into Poaceae evolution and supports new strategies to enhance forage quality.</title>
        <authorList>
            <person name="Carballo J."/>
            <person name="Santos B.A.C.M."/>
            <person name="Zappacosta D."/>
            <person name="Garbus I."/>
            <person name="Selva J.P."/>
            <person name="Gallo C.A."/>
            <person name="Diaz A."/>
            <person name="Albertini E."/>
            <person name="Caccamo M."/>
            <person name="Echenique V."/>
        </authorList>
    </citation>
    <scope>NUCLEOTIDE SEQUENCE [LARGE SCALE GENOMIC DNA]</scope>
    <source>
        <strain evidence="9">cv. Victoria</strain>
        <tissue evidence="8">Leaf</tissue>
    </source>
</reference>
<accession>A0A5J9U762</accession>
<dbReference type="AlphaFoldDB" id="A0A5J9U762"/>
<name>A0A5J9U762_9POAL</name>
<feature type="transmembrane region" description="Helical" evidence="7">
    <location>
        <begin position="12"/>
        <end position="31"/>
    </location>
</feature>
<proteinExistence type="inferred from homology"/>
<keyword evidence="5 7" id="KW-0472">Membrane</keyword>
<dbReference type="EMBL" id="RWGY01000029">
    <property type="protein sequence ID" value="TVU19552.1"/>
    <property type="molecule type" value="Genomic_DNA"/>
</dbReference>
<gene>
    <name evidence="8" type="ORF">EJB05_35704</name>
</gene>
<evidence type="ECO:0000256" key="4">
    <source>
        <dbReference type="ARBA" id="ARBA00022989"/>
    </source>
</evidence>
<evidence type="ECO:0000313" key="9">
    <source>
        <dbReference type="Proteomes" id="UP000324897"/>
    </source>
</evidence>
<dbReference type="InterPro" id="IPR009606">
    <property type="entry name" value="DEAL/Modifying_wall_lignin1/2"/>
</dbReference>
<keyword evidence="9" id="KW-1185">Reference proteome</keyword>
<evidence type="ECO:0000313" key="8">
    <source>
        <dbReference type="EMBL" id="TVU19552.1"/>
    </source>
</evidence>
<evidence type="ECO:0000256" key="2">
    <source>
        <dbReference type="ARBA" id="ARBA00022692"/>
    </source>
</evidence>
<sequence length="202" mass="20223">MEVKIKADKLVIIVSAAVGSLGLLGAILGFAAEGSFTTETALGLGICAAIFMLAAQITVTVAGVHYKSRAVPSETKKIVGVVCGVVSWILAVLAFALLLRGAFSFSGLCAGGAVLTLAATALGITSFIMLRGQSVGEPNKPAGEQPSSVATVTGQAQISPAAAAGAPHMVLQQPPYVANAMGHQQFPSAAAAGAPQKPELQV</sequence>
<feature type="non-terminal residue" evidence="8">
    <location>
        <position position="1"/>
    </location>
</feature>